<feature type="region of interest" description="Disordered" evidence="1">
    <location>
        <begin position="1"/>
        <end position="25"/>
    </location>
</feature>
<dbReference type="EMBL" id="JAGGJV010000013">
    <property type="protein sequence ID" value="MBP1861991.1"/>
    <property type="molecule type" value="Genomic_DNA"/>
</dbReference>
<dbReference type="InterPro" id="IPR002513">
    <property type="entry name" value="Tn3_Tnp_DDE_dom"/>
</dbReference>
<evidence type="ECO:0000313" key="4">
    <source>
        <dbReference type="Proteomes" id="UP000823786"/>
    </source>
</evidence>
<protein>
    <recommendedName>
        <fullName evidence="2">Tn3 transposase DDE domain-containing protein</fullName>
    </recommendedName>
</protein>
<evidence type="ECO:0000256" key="1">
    <source>
        <dbReference type="SAM" id="MobiDB-lite"/>
    </source>
</evidence>
<feature type="domain" description="Tn3 transposase DDE" evidence="2">
    <location>
        <begin position="43"/>
        <end position="86"/>
    </location>
</feature>
<comment type="caution">
    <text evidence="3">The sequence shown here is derived from an EMBL/GenBank/DDBJ whole genome shotgun (WGS) entry which is preliminary data.</text>
</comment>
<keyword evidence="4" id="KW-1185">Reference proteome</keyword>
<sequence length="88" mass="9552">MAEASGRGGSSRRAQAENDEIGGPVKSQVPCARLSDFHHLSVASDFVFALFDLIGRPFGPRLRNIKDRKLHAFEKADAYPAMANLIPG</sequence>
<proteinExistence type="predicted"/>
<reference evidence="3 4" key="1">
    <citation type="submission" date="2021-03" db="EMBL/GenBank/DDBJ databases">
        <title>Genomic Encyclopedia of Type Strains, Phase IV (KMG-IV): sequencing the most valuable type-strain genomes for metagenomic binning, comparative biology and taxonomic classification.</title>
        <authorList>
            <person name="Goeker M."/>
        </authorList>
    </citation>
    <scope>NUCLEOTIDE SEQUENCE [LARGE SCALE GENOMIC DNA]</scope>
    <source>
        <strain evidence="3 4">DSM 26427</strain>
    </source>
</reference>
<organism evidence="3 4">
    <name type="scientific">Rhizobium herbae</name>
    <dbReference type="NCBI Taxonomy" id="508661"/>
    <lineage>
        <taxon>Bacteria</taxon>
        <taxon>Pseudomonadati</taxon>
        <taxon>Pseudomonadota</taxon>
        <taxon>Alphaproteobacteria</taxon>
        <taxon>Hyphomicrobiales</taxon>
        <taxon>Rhizobiaceae</taxon>
        <taxon>Rhizobium/Agrobacterium group</taxon>
        <taxon>Rhizobium</taxon>
    </lineage>
</organism>
<name>A0ABS4EVK2_9HYPH</name>
<evidence type="ECO:0000313" key="3">
    <source>
        <dbReference type="EMBL" id="MBP1861991.1"/>
    </source>
</evidence>
<gene>
    <name evidence="3" type="ORF">J2Z75_005522</name>
</gene>
<dbReference type="Proteomes" id="UP000823786">
    <property type="component" value="Unassembled WGS sequence"/>
</dbReference>
<evidence type="ECO:0000259" key="2">
    <source>
        <dbReference type="Pfam" id="PF01526"/>
    </source>
</evidence>
<dbReference type="Pfam" id="PF01526">
    <property type="entry name" value="DDE_Tnp_Tn3"/>
    <property type="match status" value="1"/>
</dbReference>
<accession>A0ABS4EVK2</accession>